<dbReference type="EMBL" id="JACMSC010000002">
    <property type="protein sequence ID" value="KAG6534985.1"/>
    <property type="molecule type" value="Genomic_DNA"/>
</dbReference>
<protein>
    <submittedName>
        <fullName evidence="2">Uncharacterized protein</fullName>
    </submittedName>
</protein>
<comment type="caution">
    <text evidence="2">The sequence shown here is derived from an EMBL/GenBank/DDBJ whole genome shotgun (WGS) entry which is preliminary data.</text>
</comment>
<keyword evidence="1" id="KW-0472">Membrane</keyword>
<accession>A0A8J5LR39</accession>
<feature type="transmembrane region" description="Helical" evidence="1">
    <location>
        <begin position="27"/>
        <end position="45"/>
    </location>
</feature>
<keyword evidence="1" id="KW-0812">Transmembrane</keyword>
<dbReference type="Proteomes" id="UP000734854">
    <property type="component" value="Unassembled WGS sequence"/>
</dbReference>
<proteinExistence type="predicted"/>
<name>A0A8J5LR39_ZINOF</name>
<sequence length="129" mass="14642">MARSGRHLRFGGDKAVDWIRRCGEGGITYAYILLYIALSSGQIFFNKVRFRIPASLLDNFEIEVWFPGWKAVSLIFGVGILELRYYTGFSNTLIILIESENEIFHIVEANMFDAHNATWPSAVTDGAIY</sequence>
<keyword evidence="3" id="KW-1185">Reference proteome</keyword>
<organism evidence="2 3">
    <name type="scientific">Zingiber officinale</name>
    <name type="common">Ginger</name>
    <name type="synonym">Amomum zingiber</name>
    <dbReference type="NCBI Taxonomy" id="94328"/>
    <lineage>
        <taxon>Eukaryota</taxon>
        <taxon>Viridiplantae</taxon>
        <taxon>Streptophyta</taxon>
        <taxon>Embryophyta</taxon>
        <taxon>Tracheophyta</taxon>
        <taxon>Spermatophyta</taxon>
        <taxon>Magnoliopsida</taxon>
        <taxon>Liliopsida</taxon>
        <taxon>Zingiberales</taxon>
        <taxon>Zingiberaceae</taxon>
        <taxon>Zingiber</taxon>
    </lineage>
</organism>
<feature type="transmembrane region" description="Helical" evidence="1">
    <location>
        <begin position="65"/>
        <end position="86"/>
    </location>
</feature>
<reference evidence="2 3" key="1">
    <citation type="submission" date="2020-08" db="EMBL/GenBank/DDBJ databases">
        <title>Plant Genome Project.</title>
        <authorList>
            <person name="Zhang R.-G."/>
        </authorList>
    </citation>
    <scope>NUCLEOTIDE SEQUENCE [LARGE SCALE GENOMIC DNA]</scope>
    <source>
        <tissue evidence="2">Rhizome</tissue>
    </source>
</reference>
<gene>
    <name evidence="2" type="ORF">ZIOFF_008899</name>
</gene>
<evidence type="ECO:0000313" key="3">
    <source>
        <dbReference type="Proteomes" id="UP000734854"/>
    </source>
</evidence>
<dbReference type="AlphaFoldDB" id="A0A8J5LR39"/>
<evidence type="ECO:0000256" key="1">
    <source>
        <dbReference type="SAM" id="Phobius"/>
    </source>
</evidence>
<keyword evidence="1" id="KW-1133">Transmembrane helix</keyword>
<evidence type="ECO:0000313" key="2">
    <source>
        <dbReference type="EMBL" id="KAG6534985.1"/>
    </source>
</evidence>